<keyword evidence="1" id="KW-0175">Coiled coil</keyword>
<dbReference type="EMBL" id="JBHSXM010000001">
    <property type="protein sequence ID" value="MFC6836510.1"/>
    <property type="molecule type" value="Genomic_DNA"/>
</dbReference>
<accession>A0ABD5UAG4</accession>
<dbReference type="AlphaFoldDB" id="A0ABD5UAG4"/>
<comment type="caution">
    <text evidence="4">The sequence shown here is derived from an EMBL/GenBank/DDBJ whole genome shotgun (WGS) entry which is preliminary data.</text>
</comment>
<evidence type="ECO:0000313" key="4">
    <source>
        <dbReference type="EMBL" id="MFC6836510.1"/>
    </source>
</evidence>
<evidence type="ECO:0000313" key="5">
    <source>
        <dbReference type="Proteomes" id="UP001596406"/>
    </source>
</evidence>
<dbReference type="InterPro" id="IPR055734">
    <property type="entry name" value="DUF7310"/>
</dbReference>
<feature type="coiled-coil region" evidence="1">
    <location>
        <begin position="40"/>
        <end position="95"/>
    </location>
</feature>
<sequence length="154" mass="16036">MDPNSKADALVARVDALERALTDGRDLPDLAPEADRAARLAAVETRLDDLDDRLADVEAATRAVRGYVGQVRHADREVERRADAALAAVEELEATLDGAGTDAPLASADATTPAASLATPVTDDDRPDPAVTDGGGARDDADRGIVARLRDALS</sequence>
<gene>
    <name evidence="4" type="ORF">ACFQHK_08300</name>
</gene>
<organism evidence="4 5">
    <name type="scientific">Halomarina ordinaria</name>
    <dbReference type="NCBI Taxonomy" id="3033939"/>
    <lineage>
        <taxon>Archaea</taxon>
        <taxon>Methanobacteriati</taxon>
        <taxon>Methanobacteriota</taxon>
        <taxon>Stenosarchaea group</taxon>
        <taxon>Halobacteria</taxon>
        <taxon>Halobacteriales</taxon>
        <taxon>Natronomonadaceae</taxon>
        <taxon>Halomarina</taxon>
    </lineage>
</organism>
<evidence type="ECO:0000256" key="2">
    <source>
        <dbReference type="SAM" id="MobiDB-lite"/>
    </source>
</evidence>
<evidence type="ECO:0000256" key="1">
    <source>
        <dbReference type="SAM" id="Coils"/>
    </source>
</evidence>
<dbReference type="RefSeq" id="WP_304448193.1">
    <property type="nucleotide sequence ID" value="NZ_JARRAH010000001.1"/>
</dbReference>
<feature type="region of interest" description="Disordered" evidence="2">
    <location>
        <begin position="100"/>
        <end position="143"/>
    </location>
</feature>
<proteinExistence type="predicted"/>
<name>A0ABD5UAG4_9EURY</name>
<protein>
    <recommendedName>
        <fullName evidence="3">DUF7310 domain-containing protein</fullName>
    </recommendedName>
</protein>
<feature type="domain" description="DUF7310" evidence="3">
    <location>
        <begin position="12"/>
        <end position="91"/>
    </location>
</feature>
<reference evidence="4 5" key="1">
    <citation type="journal article" date="2019" name="Int. J. Syst. Evol. Microbiol.">
        <title>The Global Catalogue of Microorganisms (GCM) 10K type strain sequencing project: providing services to taxonomists for standard genome sequencing and annotation.</title>
        <authorList>
            <consortium name="The Broad Institute Genomics Platform"/>
            <consortium name="The Broad Institute Genome Sequencing Center for Infectious Disease"/>
            <person name="Wu L."/>
            <person name="Ma J."/>
        </authorList>
    </citation>
    <scope>NUCLEOTIDE SEQUENCE [LARGE SCALE GENOMIC DNA]</scope>
    <source>
        <strain evidence="4 5">PSRA2</strain>
    </source>
</reference>
<dbReference type="Pfam" id="PF23991">
    <property type="entry name" value="DUF7310"/>
    <property type="match status" value="1"/>
</dbReference>
<evidence type="ECO:0000259" key="3">
    <source>
        <dbReference type="Pfam" id="PF23991"/>
    </source>
</evidence>
<keyword evidence="5" id="KW-1185">Reference proteome</keyword>
<dbReference type="Proteomes" id="UP001596406">
    <property type="component" value="Unassembled WGS sequence"/>
</dbReference>